<proteinExistence type="predicted"/>
<feature type="chain" id="PRO_5043022425" evidence="1">
    <location>
        <begin position="17"/>
        <end position="435"/>
    </location>
</feature>
<gene>
    <name evidence="2" type="ORF">QBC37DRAFT_468819</name>
</gene>
<dbReference type="AlphaFoldDB" id="A0AAN6YKR8"/>
<organism evidence="2 3">
    <name type="scientific">Rhypophila decipiens</name>
    <dbReference type="NCBI Taxonomy" id="261697"/>
    <lineage>
        <taxon>Eukaryota</taxon>
        <taxon>Fungi</taxon>
        <taxon>Dikarya</taxon>
        <taxon>Ascomycota</taxon>
        <taxon>Pezizomycotina</taxon>
        <taxon>Sordariomycetes</taxon>
        <taxon>Sordariomycetidae</taxon>
        <taxon>Sordariales</taxon>
        <taxon>Naviculisporaceae</taxon>
        <taxon>Rhypophila</taxon>
    </lineage>
</organism>
<reference evidence="2" key="2">
    <citation type="submission" date="2023-05" db="EMBL/GenBank/DDBJ databases">
        <authorList>
            <consortium name="Lawrence Berkeley National Laboratory"/>
            <person name="Steindorff A."/>
            <person name="Hensen N."/>
            <person name="Bonometti L."/>
            <person name="Westerberg I."/>
            <person name="Brannstrom I.O."/>
            <person name="Guillou S."/>
            <person name="Cros-Aarteil S."/>
            <person name="Calhoun S."/>
            <person name="Haridas S."/>
            <person name="Kuo A."/>
            <person name="Mondo S."/>
            <person name="Pangilinan J."/>
            <person name="Riley R."/>
            <person name="Labutti K."/>
            <person name="Andreopoulos B."/>
            <person name="Lipzen A."/>
            <person name="Chen C."/>
            <person name="Yanf M."/>
            <person name="Daum C."/>
            <person name="Ng V."/>
            <person name="Clum A."/>
            <person name="Ohm R."/>
            <person name="Martin F."/>
            <person name="Silar P."/>
            <person name="Natvig D."/>
            <person name="Lalanne C."/>
            <person name="Gautier V."/>
            <person name="Ament-Velasquez S.L."/>
            <person name="Kruys A."/>
            <person name="Hutchinson M.I."/>
            <person name="Powell A.J."/>
            <person name="Barry K."/>
            <person name="Miller A.N."/>
            <person name="Grigoriev I.V."/>
            <person name="Debuchy R."/>
            <person name="Gladieux P."/>
            <person name="Thoren M.H."/>
            <person name="Johannesson H."/>
        </authorList>
    </citation>
    <scope>NUCLEOTIDE SEQUENCE</scope>
    <source>
        <strain evidence="2">PSN293</strain>
    </source>
</reference>
<keyword evidence="1" id="KW-0732">Signal</keyword>
<evidence type="ECO:0000313" key="2">
    <source>
        <dbReference type="EMBL" id="KAK4220320.1"/>
    </source>
</evidence>
<comment type="caution">
    <text evidence="2">The sequence shown here is derived from an EMBL/GenBank/DDBJ whole genome shotgun (WGS) entry which is preliminary data.</text>
</comment>
<name>A0AAN6YKR8_9PEZI</name>
<protein>
    <submittedName>
        <fullName evidence="2">Uncharacterized protein</fullName>
    </submittedName>
</protein>
<dbReference type="Proteomes" id="UP001301769">
    <property type="component" value="Unassembled WGS sequence"/>
</dbReference>
<evidence type="ECO:0000256" key="1">
    <source>
        <dbReference type="SAM" id="SignalP"/>
    </source>
</evidence>
<accession>A0AAN6YKR8</accession>
<sequence>MKAPLNLLLFALSASAQSLIAVRPSKPDFTLSQILNPVMSFLECTKGDSITQLLCQVVSHKVSAALRASNIFVDRTGILFSYDDPTHSKVDTGHSCTVTAEITNTHADAKLLSSASLDFSGNPLSLSDPALFVAELPVELNGRVDVKQRFGTRILTGCTNLGSDSFKASGGISTTAQIAILFTFAPAPVRVDAQGNYIFTIRPITKVAASLANTDIKFNISGVSFLNGLVTAILGGTSSLFKAVIGILKGDSLKSVWKNVQQHVIDVAVGGLLSTPFDLLDDLVELLAQSIVDEKKKGVETKYSGELEKRLRTLVSGALGLDANGERQFVVRKEVVDLVSRFGLDYGDLFLADKPAGYCVGDAECSDGIWCNGVERCVANKCAVGTEPCFGSEERCAEASKRCISTCGRNGRICPKNKRAIADSVESIVEGEYFM</sequence>
<evidence type="ECO:0000313" key="3">
    <source>
        <dbReference type="Proteomes" id="UP001301769"/>
    </source>
</evidence>
<keyword evidence="3" id="KW-1185">Reference proteome</keyword>
<dbReference type="EMBL" id="MU858045">
    <property type="protein sequence ID" value="KAK4220320.1"/>
    <property type="molecule type" value="Genomic_DNA"/>
</dbReference>
<reference evidence="2" key="1">
    <citation type="journal article" date="2023" name="Mol. Phylogenet. Evol.">
        <title>Genome-scale phylogeny and comparative genomics of the fungal order Sordariales.</title>
        <authorList>
            <person name="Hensen N."/>
            <person name="Bonometti L."/>
            <person name="Westerberg I."/>
            <person name="Brannstrom I.O."/>
            <person name="Guillou S."/>
            <person name="Cros-Aarteil S."/>
            <person name="Calhoun S."/>
            <person name="Haridas S."/>
            <person name="Kuo A."/>
            <person name="Mondo S."/>
            <person name="Pangilinan J."/>
            <person name="Riley R."/>
            <person name="LaButti K."/>
            <person name="Andreopoulos B."/>
            <person name="Lipzen A."/>
            <person name="Chen C."/>
            <person name="Yan M."/>
            <person name="Daum C."/>
            <person name="Ng V."/>
            <person name="Clum A."/>
            <person name="Steindorff A."/>
            <person name="Ohm R.A."/>
            <person name="Martin F."/>
            <person name="Silar P."/>
            <person name="Natvig D.O."/>
            <person name="Lalanne C."/>
            <person name="Gautier V."/>
            <person name="Ament-Velasquez S.L."/>
            <person name="Kruys A."/>
            <person name="Hutchinson M.I."/>
            <person name="Powell A.J."/>
            <person name="Barry K."/>
            <person name="Miller A.N."/>
            <person name="Grigoriev I.V."/>
            <person name="Debuchy R."/>
            <person name="Gladieux P."/>
            <person name="Hiltunen Thoren M."/>
            <person name="Johannesson H."/>
        </authorList>
    </citation>
    <scope>NUCLEOTIDE SEQUENCE</scope>
    <source>
        <strain evidence="2">PSN293</strain>
    </source>
</reference>
<feature type="signal peptide" evidence="1">
    <location>
        <begin position="1"/>
        <end position="16"/>
    </location>
</feature>